<dbReference type="Proteomes" id="UP001320420">
    <property type="component" value="Unassembled WGS sequence"/>
</dbReference>
<dbReference type="Gene3D" id="3.40.50.720">
    <property type="entry name" value="NAD(P)-binding Rossmann-like Domain"/>
    <property type="match status" value="1"/>
</dbReference>
<evidence type="ECO:0008006" key="3">
    <source>
        <dbReference type="Google" id="ProtNLM"/>
    </source>
</evidence>
<evidence type="ECO:0000313" key="2">
    <source>
        <dbReference type="Proteomes" id="UP001320420"/>
    </source>
</evidence>
<sequence length="239" mass="26021">MKLVIGGSTGFVGTELVRQALSHPAITTIVGFSRRRTDIPPGSVDNAGKLKSVVCENFESYSDNVKEELKDADACICRTIAVTPLNFKSLPWEETVKICRDYALTAIETLAEFPRREDEPLRFVYISGHFAPRSRADIVKPLVDYGLHELALLRGDIESRIVAYAEQSNGAVVSCIAKPGMIAAPGRDLPDIPGVPKIELRNIAAALLEQAVGGFEKDILSNDDMTRIGQKALAEQQVA</sequence>
<dbReference type="AlphaFoldDB" id="A0AAN9V1Q3"/>
<reference evidence="1 2" key="1">
    <citation type="submission" date="2024-02" db="EMBL/GenBank/DDBJ databases">
        <title>De novo assembly and annotation of 12 fungi associated with fruit tree decline syndrome in Ontario, Canada.</title>
        <authorList>
            <person name="Sulman M."/>
            <person name="Ellouze W."/>
            <person name="Ilyukhin E."/>
        </authorList>
    </citation>
    <scope>NUCLEOTIDE SEQUENCE [LARGE SCALE GENOMIC DNA]</scope>
    <source>
        <strain evidence="1 2">M11/M66-122</strain>
    </source>
</reference>
<protein>
    <recommendedName>
        <fullName evidence="3">NAD(P)-binding domain-containing protein</fullName>
    </recommendedName>
</protein>
<dbReference type="EMBL" id="JAKJXP020000033">
    <property type="protein sequence ID" value="KAK7752894.1"/>
    <property type="molecule type" value="Genomic_DNA"/>
</dbReference>
<dbReference type="PANTHER" id="PTHR14097">
    <property type="entry name" value="OXIDOREDUCTASE HTATIP2"/>
    <property type="match status" value="1"/>
</dbReference>
<dbReference type="InterPro" id="IPR036291">
    <property type="entry name" value="NAD(P)-bd_dom_sf"/>
</dbReference>
<dbReference type="PANTHER" id="PTHR14097:SF9">
    <property type="entry name" value="EPIMERASE, PUTATIVE (AFU_ORTHOLOGUE AFUA_8G07320)-RELATED"/>
    <property type="match status" value="1"/>
</dbReference>
<name>A0AAN9V1Q3_9PEZI</name>
<organism evidence="1 2">
    <name type="scientific">Diatrype stigma</name>
    <dbReference type="NCBI Taxonomy" id="117547"/>
    <lineage>
        <taxon>Eukaryota</taxon>
        <taxon>Fungi</taxon>
        <taxon>Dikarya</taxon>
        <taxon>Ascomycota</taxon>
        <taxon>Pezizomycotina</taxon>
        <taxon>Sordariomycetes</taxon>
        <taxon>Xylariomycetidae</taxon>
        <taxon>Xylariales</taxon>
        <taxon>Diatrypaceae</taxon>
        <taxon>Diatrype</taxon>
    </lineage>
</organism>
<evidence type="ECO:0000313" key="1">
    <source>
        <dbReference type="EMBL" id="KAK7752894.1"/>
    </source>
</evidence>
<dbReference type="SUPFAM" id="SSF51735">
    <property type="entry name" value="NAD(P)-binding Rossmann-fold domains"/>
    <property type="match status" value="1"/>
</dbReference>
<accession>A0AAN9V1Q3</accession>
<gene>
    <name evidence="1" type="ORF">SLS62_005053</name>
</gene>
<proteinExistence type="predicted"/>
<comment type="caution">
    <text evidence="1">The sequence shown here is derived from an EMBL/GenBank/DDBJ whole genome shotgun (WGS) entry which is preliminary data.</text>
</comment>
<keyword evidence="2" id="KW-1185">Reference proteome</keyword>